<keyword evidence="4" id="KW-1185">Reference proteome</keyword>
<proteinExistence type="predicted"/>
<protein>
    <recommendedName>
        <fullName evidence="2">Cyanovirin-N domain-containing protein</fullName>
    </recommendedName>
</protein>
<name>A0A6H0XML5_9PEZI</name>
<reference evidence="3 4" key="1">
    <citation type="journal article" date="2016" name="Sci. Rep.">
        <title>Peltaster fructicola genome reveals evolution from an invasive phytopathogen to an ectophytic parasite.</title>
        <authorList>
            <person name="Xu C."/>
            <person name="Chen H."/>
            <person name="Gleason M.L."/>
            <person name="Xu J.R."/>
            <person name="Liu H."/>
            <person name="Zhang R."/>
            <person name="Sun G."/>
        </authorList>
    </citation>
    <scope>NUCLEOTIDE SEQUENCE [LARGE SCALE GENOMIC DNA]</scope>
    <source>
        <strain evidence="3 4">LNHT1506</strain>
    </source>
</reference>
<dbReference type="EMBL" id="CP051139">
    <property type="protein sequence ID" value="QIW95962.1"/>
    <property type="molecule type" value="Genomic_DNA"/>
</dbReference>
<evidence type="ECO:0000313" key="3">
    <source>
        <dbReference type="EMBL" id="QIW95962.1"/>
    </source>
</evidence>
<dbReference type="Proteomes" id="UP000503462">
    <property type="component" value="Chromosome 1"/>
</dbReference>
<dbReference type="PANTHER" id="PTHR42076:SF1">
    <property type="entry name" value="CYANOVIRIN-N DOMAIN-CONTAINING PROTEIN"/>
    <property type="match status" value="1"/>
</dbReference>
<sequence>MTRNKPWRGDAAASQQSTVTTSETTTRQPNLAANSEAAHTTTDSRFPSTTGTAVVSDPNAVNSATPEKTEAHATAKPAYAPPTAADVDGEDVLHVYQPEEDEDNEVYAEDPLESVASSAPQDHDARTREQQHNRDTHETPADDEDLTTALSNLLSGRASDHRAGPFGFLDVMAGAIAGAFPSASPAEDHRSPRGPLQESREADKTSRATSPARGHFHASSSNISLEEQRYLVARCKDCRGVPQHSKLDLNDCLSNDNGHFRWTRGGNFRASARNIELTTNGEVLRAELRARDGRWKTATIRLPQRISNKNGQLVLIT</sequence>
<feature type="compositionally biased region" description="Basic and acidic residues" evidence="1">
    <location>
        <begin position="121"/>
        <end position="140"/>
    </location>
</feature>
<dbReference type="AlphaFoldDB" id="A0A6H0XML5"/>
<dbReference type="SUPFAM" id="SSF51322">
    <property type="entry name" value="Cyanovirin-N"/>
    <property type="match status" value="1"/>
</dbReference>
<dbReference type="SMART" id="SM01111">
    <property type="entry name" value="CVNH"/>
    <property type="match status" value="1"/>
</dbReference>
<dbReference type="InterPro" id="IPR011058">
    <property type="entry name" value="Cyanovirin-N"/>
</dbReference>
<evidence type="ECO:0000313" key="4">
    <source>
        <dbReference type="Proteomes" id="UP000503462"/>
    </source>
</evidence>
<feature type="compositionally biased region" description="Acidic residues" evidence="1">
    <location>
        <begin position="98"/>
        <end position="112"/>
    </location>
</feature>
<feature type="compositionally biased region" description="Polar residues" evidence="1">
    <location>
        <begin position="29"/>
        <end position="66"/>
    </location>
</feature>
<evidence type="ECO:0000259" key="2">
    <source>
        <dbReference type="SMART" id="SM01111"/>
    </source>
</evidence>
<dbReference type="OrthoDB" id="2107166at2759"/>
<dbReference type="Pfam" id="PF08881">
    <property type="entry name" value="CVNH"/>
    <property type="match status" value="1"/>
</dbReference>
<accession>A0A6H0XML5</accession>
<dbReference type="PANTHER" id="PTHR42076">
    <property type="entry name" value="CYANOVIRIN-N HOMOLOG"/>
    <property type="match status" value="1"/>
</dbReference>
<feature type="region of interest" description="Disordered" evidence="1">
    <location>
        <begin position="1"/>
        <end position="144"/>
    </location>
</feature>
<dbReference type="InterPro" id="IPR036673">
    <property type="entry name" value="Cyanovirin-N_sf"/>
</dbReference>
<feature type="region of interest" description="Disordered" evidence="1">
    <location>
        <begin position="182"/>
        <end position="221"/>
    </location>
</feature>
<gene>
    <name evidence="3" type="ORF">AMS68_001480</name>
</gene>
<dbReference type="Gene3D" id="2.30.60.10">
    <property type="entry name" value="Cyanovirin-N"/>
    <property type="match status" value="1"/>
</dbReference>
<evidence type="ECO:0000256" key="1">
    <source>
        <dbReference type="SAM" id="MobiDB-lite"/>
    </source>
</evidence>
<feature type="compositionally biased region" description="Low complexity" evidence="1">
    <location>
        <begin position="74"/>
        <end position="85"/>
    </location>
</feature>
<organism evidence="3 4">
    <name type="scientific">Peltaster fructicola</name>
    <dbReference type="NCBI Taxonomy" id="286661"/>
    <lineage>
        <taxon>Eukaryota</taxon>
        <taxon>Fungi</taxon>
        <taxon>Dikarya</taxon>
        <taxon>Ascomycota</taxon>
        <taxon>Pezizomycotina</taxon>
        <taxon>Dothideomycetes</taxon>
        <taxon>Dothideomycetes incertae sedis</taxon>
        <taxon>Peltaster</taxon>
    </lineage>
</organism>
<feature type="compositionally biased region" description="Low complexity" evidence="1">
    <location>
        <begin position="11"/>
        <end position="28"/>
    </location>
</feature>
<feature type="domain" description="Cyanovirin-N" evidence="2">
    <location>
        <begin position="215"/>
        <end position="315"/>
    </location>
</feature>